<proteinExistence type="predicted"/>
<dbReference type="RefSeq" id="WP_344928257.1">
    <property type="nucleotide sequence ID" value="NZ_BAABCW010000011.1"/>
</dbReference>
<gene>
    <name evidence="1" type="ORF">GCM10022393_27010</name>
</gene>
<evidence type="ECO:0000313" key="1">
    <source>
        <dbReference type="EMBL" id="GAA3511900.1"/>
    </source>
</evidence>
<protein>
    <recommendedName>
        <fullName evidence="3">Ig-like domain-containing protein</fullName>
    </recommendedName>
</protein>
<keyword evidence="2" id="KW-1185">Reference proteome</keyword>
<comment type="caution">
    <text evidence="1">The sequence shown here is derived from an EMBL/GenBank/DDBJ whole genome shotgun (WGS) entry which is preliminary data.</text>
</comment>
<dbReference type="Proteomes" id="UP001500459">
    <property type="component" value="Unassembled WGS sequence"/>
</dbReference>
<organism evidence="1 2">
    <name type="scientific">Aquimarina addita</name>
    <dbReference type="NCBI Taxonomy" id="870485"/>
    <lineage>
        <taxon>Bacteria</taxon>
        <taxon>Pseudomonadati</taxon>
        <taxon>Bacteroidota</taxon>
        <taxon>Flavobacteriia</taxon>
        <taxon>Flavobacteriales</taxon>
        <taxon>Flavobacteriaceae</taxon>
        <taxon>Aquimarina</taxon>
    </lineage>
</organism>
<name>A0ABP6ULR7_9FLAO</name>
<evidence type="ECO:0008006" key="3">
    <source>
        <dbReference type="Google" id="ProtNLM"/>
    </source>
</evidence>
<dbReference type="EMBL" id="BAABCW010000011">
    <property type="protein sequence ID" value="GAA3511900.1"/>
    <property type="molecule type" value="Genomic_DNA"/>
</dbReference>
<accession>A0ABP6ULR7</accession>
<reference evidence="2" key="1">
    <citation type="journal article" date="2019" name="Int. J. Syst. Evol. Microbiol.">
        <title>The Global Catalogue of Microorganisms (GCM) 10K type strain sequencing project: providing services to taxonomists for standard genome sequencing and annotation.</title>
        <authorList>
            <consortium name="The Broad Institute Genomics Platform"/>
            <consortium name="The Broad Institute Genome Sequencing Center for Infectious Disease"/>
            <person name="Wu L."/>
            <person name="Ma J."/>
        </authorList>
    </citation>
    <scope>NUCLEOTIDE SEQUENCE [LARGE SCALE GENOMIC DNA]</scope>
    <source>
        <strain evidence="2">JCM 17106</strain>
    </source>
</reference>
<sequence length="1387" mass="156900">MNDTSFETPYLKTLHTNNNIYDRFVPDQVLTHHNLNKIIDYFEDQDRLSRINTIGVGIGCGLDFFVETNEEGAITIKVNAGVGITTDGDIVTVNTSGSLQAKYEFQYFTNSFVNRANYARFSGLNIFEIHTQEEADLLTGELPLSSLFNFNGLYLLAYVENYSENPGICSGSGCDDTGEHIYKNLKFVLTDQNGFDALTAEAADSIFYYKKMRSFYDSLPELSVTRPLLKSTNTKAQNSIYTLYKNGILSNNTVTLLRDSFLQIIDKLDNRLNVKRYAITESNVITRFEPLLTIDNYPVLDIQYRYDFLKDLIETYHEIRSLLLHINADCVPNTTAFPKHLLLGAINADKREFTRHDFYPSHIVATDDENLLQVLSLIIRFYSQLDQYSIPSNGALVVNGKPSSTAFNNITIKITPSRDYEHILSKRSIPYYYKAQNTLTKNWNYKDIVNRRAHAQLCYHKSNLLNIDAIQNPLNYSHAGHDFYRIEGHLGKTYTSVLSKLAQLQTDYNLNFHVKAISIGAALETIDLDTYSCQFEDLKTLLKAWQDEFQCLLKNGSDFFNKYNYQNLGQNATTTNYLDYHTIASEQDRTKTVGTTTNPDTPISPMNKMTTTETSGASKLIAVATEYAIQATNSTDSEILYKVAKEYMIKEVGGYDNAEEELIYVDYPTKIAVDLYTVHDQFVDDLQVYTEPTALDRFTASLNQLCFDLNKAKEDIVTAKNNKTFGENSRDTMYEFMIYELSKLCCFKSKIQWLLTEIETRKKNIFDQLTLSNLIKNNPGIEHMAGVPKGGTFIIVYGGRDTTTGLFSNKVIADFAYHDLCCNDCPPHTIIIQQETPVLPGVLLQPTVYCITDGQIIEKGTFTPTPDDAVITSDQGTNFMNKENKFDPNVVSDALLGIPITFKVNETPVTTTATVYRIPDAIIFNSSTNPEITITINDDSSSDNPSASVTLTPTTPYQDKGYLTYTWTDENGTKIGISRVLEIDVPIVEGQISKELQLEIGINNPDATCSTIVPIRIREKITTIPDEVGLELTPDVFCFEDDQNVALVPFLLTPENGIVTSDQGTSFIENDNTFDPNEVQDSLLDALLTFKVNNQAVTQTAQVYKIPNAQHFNTSENSTIKIIKIDIDNKVAQVSLTPITPYDALGYLTYQWLDENGTLISNSDTLISEFSIIEGRIEVRIKLQLGVNNPSAACSNSYLIELDIPVTVDNEDLCFEEFGDRLNRYPINDVLKRAQEKTANTEFGTDFAENIIRPTFNLYTSASQLKEDDFNDKDTLKTVLDMINALLQDLSENYIQNNDRKEFLTEFLLIHEALAILFLELIRCCSDEDVAKLAAQINAFENVIAKDKRTFEENNRDYEFISQEFYDAYTSKSENLRALFRDLFNFN</sequence>
<evidence type="ECO:0000313" key="2">
    <source>
        <dbReference type="Proteomes" id="UP001500459"/>
    </source>
</evidence>